<evidence type="ECO:0000313" key="1">
    <source>
        <dbReference type="EMBL" id="RNA36893.1"/>
    </source>
</evidence>
<dbReference type="AlphaFoldDB" id="A0A3M7SM79"/>
<gene>
    <name evidence="1" type="ORF">BpHYR1_021181</name>
</gene>
<proteinExistence type="predicted"/>
<protein>
    <submittedName>
        <fullName evidence="1">Uncharacterized protein</fullName>
    </submittedName>
</protein>
<evidence type="ECO:0000313" key="2">
    <source>
        <dbReference type="Proteomes" id="UP000276133"/>
    </source>
</evidence>
<comment type="caution">
    <text evidence="1">The sequence shown here is derived from an EMBL/GenBank/DDBJ whole genome shotgun (WGS) entry which is preliminary data.</text>
</comment>
<keyword evidence="2" id="KW-1185">Reference proteome</keyword>
<dbReference type="Proteomes" id="UP000276133">
    <property type="component" value="Unassembled WGS sequence"/>
</dbReference>
<dbReference type="EMBL" id="REGN01001115">
    <property type="protein sequence ID" value="RNA36893.1"/>
    <property type="molecule type" value="Genomic_DNA"/>
</dbReference>
<name>A0A3M7SM79_BRAPC</name>
<reference evidence="1 2" key="1">
    <citation type="journal article" date="2018" name="Sci. Rep.">
        <title>Genomic signatures of local adaptation to the degree of environmental predictability in rotifers.</title>
        <authorList>
            <person name="Franch-Gras L."/>
            <person name="Hahn C."/>
            <person name="Garcia-Roger E.M."/>
            <person name="Carmona M.J."/>
            <person name="Serra M."/>
            <person name="Gomez A."/>
        </authorList>
    </citation>
    <scope>NUCLEOTIDE SEQUENCE [LARGE SCALE GENOMIC DNA]</scope>
    <source>
        <strain evidence="1">HYR1</strain>
    </source>
</reference>
<organism evidence="1 2">
    <name type="scientific">Brachionus plicatilis</name>
    <name type="common">Marine rotifer</name>
    <name type="synonym">Brachionus muelleri</name>
    <dbReference type="NCBI Taxonomy" id="10195"/>
    <lineage>
        <taxon>Eukaryota</taxon>
        <taxon>Metazoa</taxon>
        <taxon>Spiralia</taxon>
        <taxon>Gnathifera</taxon>
        <taxon>Rotifera</taxon>
        <taxon>Eurotatoria</taxon>
        <taxon>Monogononta</taxon>
        <taxon>Pseudotrocha</taxon>
        <taxon>Ploima</taxon>
        <taxon>Brachionidae</taxon>
        <taxon>Brachionus</taxon>
    </lineage>
</organism>
<sequence>MLNIKKIIFPEQQKVTKQKDRISAEVIKVQKTSNIINFKLPSISGHISGGKLESARFSKEISH</sequence>
<accession>A0A3M7SM79</accession>